<feature type="region of interest" description="Disordered" evidence="1">
    <location>
        <begin position="31"/>
        <end position="165"/>
    </location>
</feature>
<feature type="region of interest" description="Disordered" evidence="1">
    <location>
        <begin position="356"/>
        <end position="495"/>
    </location>
</feature>
<feature type="compositionally biased region" description="Basic and acidic residues" evidence="1">
    <location>
        <begin position="479"/>
        <end position="491"/>
    </location>
</feature>
<comment type="caution">
    <text evidence="3">The sequence shown here is derived from an EMBL/GenBank/DDBJ whole genome shotgun (WGS) entry which is preliminary data.</text>
</comment>
<feature type="region of interest" description="Disordered" evidence="1">
    <location>
        <begin position="246"/>
        <end position="265"/>
    </location>
</feature>
<dbReference type="EMBL" id="JAAAIN010000037">
    <property type="protein sequence ID" value="KAG0322214.1"/>
    <property type="molecule type" value="Genomic_DNA"/>
</dbReference>
<feature type="region of interest" description="Disordered" evidence="1">
    <location>
        <begin position="322"/>
        <end position="344"/>
    </location>
</feature>
<feature type="signal peptide" evidence="2">
    <location>
        <begin position="1"/>
        <end position="33"/>
    </location>
</feature>
<protein>
    <submittedName>
        <fullName evidence="3">Uncharacterized protein</fullName>
    </submittedName>
</protein>
<evidence type="ECO:0000256" key="2">
    <source>
        <dbReference type="SAM" id="SignalP"/>
    </source>
</evidence>
<proteinExistence type="predicted"/>
<dbReference type="AlphaFoldDB" id="A0A9P6RKA0"/>
<feature type="chain" id="PRO_5040374990" evidence="2">
    <location>
        <begin position="34"/>
        <end position="637"/>
    </location>
</feature>
<accession>A0A9P6RKA0</accession>
<feature type="compositionally biased region" description="Basic and acidic residues" evidence="1">
    <location>
        <begin position="451"/>
        <end position="461"/>
    </location>
</feature>
<feature type="compositionally biased region" description="Acidic residues" evidence="1">
    <location>
        <begin position="401"/>
        <end position="418"/>
    </location>
</feature>
<evidence type="ECO:0000313" key="3">
    <source>
        <dbReference type="EMBL" id="KAG0322214.1"/>
    </source>
</evidence>
<dbReference type="OrthoDB" id="2425693at2759"/>
<keyword evidence="4" id="KW-1185">Reference proteome</keyword>
<feature type="compositionally biased region" description="Acidic residues" evidence="1">
    <location>
        <begin position="367"/>
        <end position="377"/>
    </location>
</feature>
<gene>
    <name evidence="3" type="ORF">BGZ97_008178</name>
</gene>
<evidence type="ECO:0000313" key="4">
    <source>
        <dbReference type="Proteomes" id="UP000823405"/>
    </source>
</evidence>
<dbReference type="Proteomes" id="UP000823405">
    <property type="component" value="Unassembled WGS sequence"/>
</dbReference>
<evidence type="ECO:0000256" key="1">
    <source>
        <dbReference type="SAM" id="MobiDB-lite"/>
    </source>
</evidence>
<feature type="compositionally biased region" description="Acidic residues" evidence="1">
    <location>
        <begin position="463"/>
        <end position="478"/>
    </location>
</feature>
<feature type="compositionally biased region" description="Low complexity" evidence="1">
    <location>
        <begin position="82"/>
        <end position="93"/>
    </location>
</feature>
<organism evidence="3 4">
    <name type="scientific">Linnemannia gamsii</name>
    <dbReference type="NCBI Taxonomy" id="64522"/>
    <lineage>
        <taxon>Eukaryota</taxon>
        <taxon>Fungi</taxon>
        <taxon>Fungi incertae sedis</taxon>
        <taxon>Mucoromycota</taxon>
        <taxon>Mortierellomycotina</taxon>
        <taxon>Mortierellomycetes</taxon>
        <taxon>Mortierellales</taxon>
        <taxon>Mortierellaceae</taxon>
        <taxon>Linnemannia</taxon>
    </lineage>
</organism>
<feature type="compositionally biased region" description="Basic and acidic residues" evidence="1">
    <location>
        <begin position="356"/>
        <end position="366"/>
    </location>
</feature>
<name>A0A9P6RKA0_9FUNG</name>
<keyword evidence="2" id="KW-0732">Signal</keyword>
<reference evidence="3" key="1">
    <citation type="journal article" date="2020" name="Fungal Divers.">
        <title>Resolving the Mortierellaceae phylogeny through synthesis of multi-gene phylogenetics and phylogenomics.</title>
        <authorList>
            <person name="Vandepol N."/>
            <person name="Liber J."/>
            <person name="Desiro A."/>
            <person name="Na H."/>
            <person name="Kennedy M."/>
            <person name="Barry K."/>
            <person name="Grigoriev I.V."/>
            <person name="Miller A.N."/>
            <person name="O'Donnell K."/>
            <person name="Stajich J.E."/>
            <person name="Bonito G."/>
        </authorList>
    </citation>
    <scope>NUCLEOTIDE SEQUENCE</scope>
    <source>
        <strain evidence="3">NVP60</strain>
    </source>
</reference>
<feature type="compositionally biased region" description="Pro residues" evidence="1">
    <location>
        <begin position="130"/>
        <end position="146"/>
    </location>
</feature>
<sequence length="637" mass="70166">MKPKQLSKRAGFLLASVLTVSLVLVVGPAPVTSLPVSSSSHGSDYYYPDRHAPAPQHQQYPRADVAPAPAPAPAPSSKSDPVESPLPSSILVSPVPPRHRRILEPIAQGPPVDTTPTHEDEPSHNHNGPSSPPPTTPAQPPKPPKPLSKNAFRIVNPEPGDVWTSGKPETISWEDLDLPSQVTFDITLIPEDPVSNPKALLFTRRPILRYVVAEDRYLDMVIPYDLISMEQLLKVQESNANFTWTQQPDTAVTPPTAVEDTSAETTTPLPVIEAIDSRARLYITAYVGRTNTVVAQKSVYPVIIRKDPEWDRREPRPNALVALPTSMSDELDEDLDAGHPEDTLEKKDSDLAHMEGHQEGHEHAEGDSDMDGEDEEGEEHHHHTFGSWVTETFDDWKDQGTEDGEESAEGGVDVEEENAVNAHTPTSDEIGENADSPDANAATTNNGSEDDSMHMHSHTQEGSESDSESEEGEGEGEGEGGHHHEHSHVIDPNHFQNDDDVAIWEEHADDPGYNPPIKIEDAGTINITRWIDNKERFFVGAPYVMAWTFPTESEGLSGSVNVYIEDAETAQRYDIAAGNLPSDVRFIYLRPSALLVSAIPKKKIFVRARVEMDLFWAGTIQRYTGFSKTFYVERGAL</sequence>